<dbReference type="AlphaFoldDB" id="A0A8J3KZC0"/>
<dbReference type="Proteomes" id="UP000630887">
    <property type="component" value="Unassembled WGS sequence"/>
</dbReference>
<proteinExistence type="predicted"/>
<organism evidence="1 2">
    <name type="scientific">Catellatospora coxensis</name>
    <dbReference type="NCBI Taxonomy" id="310354"/>
    <lineage>
        <taxon>Bacteria</taxon>
        <taxon>Bacillati</taxon>
        <taxon>Actinomycetota</taxon>
        <taxon>Actinomycetes</taxon>
        <taxon>Micromonosporales</taxon>
        <taxon>Micromonosporaceae</taxon>
        <taxon>Catellatospora</taxon>
    </lineage>
</organism>
<comment type="caution">
    <text evidence="1">The sequence shown here is derived from an EMBL/GenBank/DDBJ whole genome shotgun (WGS) entry which is preliminary data.</text>
</comment>
<evidence type="ECO:0000313" key="2">
    <source>
        <dbReference type="Proteomes" id="UP000630887"/>
    </source>
</evidence>
<dbReference type="EMBL" id="BONI01000044">
    <property type="protein sequence ID" value="GIG08249.1"/>
    <property type="molecule type" value="Genomic_DNA"/>
</dbReference>
<reference evidence="1 2" key="1">
    <citation type="submission" date="2021-01" db="EMBL/GenBank/DDBJ databases">
        <title>Whole genome shotgun sequence of Catellatospora coxensis NBRC 107359.</title>
        <authorList>
            <person name="Komaki H."/>
            <person name="Tamura T."/>
        </authorList>
    </citation>
    <scope>NUCLEOTIDE SEQUENCE [LARGE SCALE GENOMIC DNA]</scope>
    <source>
        <strain evidence="1 2">NBRC 107359</strain>
    </source>
</reference>
<dbReference type="RefSeq" id="WP_203694560.1">
    <property type="nucleotide sequence ID" value="NZ_BAAALC010000059.1"/>
</dbReference>
<evidence type="ECO:0000313" key="1">
    <source>
        <dbReference type="EMBL" id="GIG08249.1"/>
    </source>
</evidence>
<sequence length="131" mass="14216">MGVLVEHFAADADEIAAFDPASSPEESGLAMVFCKGWLHGLPWLAAELTGRDRSEFGEEKLVTALADGEVVVVAVPSEVTRALAGVTEERLAAYADDELLDEFETSWHTAIRDLARGAVATDRDLYCWMCV</sequence>
<protein>
    <submittedName>
        <fullName evidence="1">Uncharacterized protein</fullName>
    </submittedName>
</protein>
<keyword evidence="2" id="KW-1185">Reference proteome</keyword>
<name>A0A8J3KZC0_9ACTN</name>
<gene>
    <name evidence="1" type="ORF">Cco03nite_49490</name>
</gene>
<accession>A0A8J3KZC0</accession>